<dbReference type="EMBL" id="GBRH01211774">
    <property type="protein sequence ID" value="JAD86121.1"/>
    <property type="molecule type" value="Transcribed_RNA"/>
</dbReference>
<reference evidence="1" key="1">
    <citation type="submission" date="2014-09" db="EMBL/GenBank/DDBJ databases">
        <authorList>
            <person name="Magalhaes I.L.F."/>
            <person name="Oliveira U."/>
            <person name="Santos F.R."/>
            <person name="Vidigal T.H.D.A."/>
            <person name="Brescovit A.D."/>
            <person name="Santos A.J."/>
        </authorList>
    </citation>
    <scope>NUCLEOTIDE SEQUENCE</scope>
    <source>
        <tissue evidence="1">Shoot tissue taken approximately 20 cm above the soil surface</tissue>
    </source>
</reference>
<dbReference type="AlphaFoldDB" id="A0A0A9PPP7"/>
<evidence type="ECO:0000313" key="1">
    <source>
        <dbReference type="EMBL" id="JAD86121.1"/>
    </source>
</evidence>
<name>A0A0A9PPP7_ARUDO</name>
<protein>
    <submittedName>
        <fullName evidence="1">Uncharacterized protein</fullName>
    </submittedName>
</protein>
<sequence length="70" mass="8298">MYTEILPLLFYRSCKFLVHRQRPQESSLHLLNIFLLDIFELRTHSEIIIISAAHIYVLIYLQNALEILAV</sequence>
<reference evidence="1" key="2">
    <citation type="journal article" date="2015" name="Data Brief">
        <title>Shoot transcriptome of the giant reed, Arundo donax.</title>
        <authorList>
            <person name="Barrero R.A."/>
            <person name="Guerrero F.D."/>
            <person name="Moolhuijzen P."/>
            <person name="Goolsby J.A."/>
            <person name="Tidwell J."/>
            <person name="Bellgard S.E."/>
            <person name="Bellgard M.I."/>
        </authorList>
    </citation>
    <scope>NUCLEOTIDE SEQUENCE</scope>
    <source>
        <tissue evidence="1">Shoot tissue taken approximately 20 cm above the soil surface</tissue>
    </source>
</reference>
<proteinExistence type="predicted"/>
<accession>A0A0A9PPP7</accession>
<organism evidence="1">
    <name type="scientific">Arundo donax</name>
    <name type="common">Giant reed</name>
    <name type="synonym">Donax arundinaceus</name>
    <dbReference type="NCBI Taxonomy" id="35708"/>
    <lineage>
        <taxon>Eukaryota</taxon>
        <taxon>Viridiplantae</taxon>
        <taxon>Streptophyta</taxon>
        <taxon>Embryophyta</taxon>
        <taxon>Tracheophyta</taxon>
        <taxon>Spermatophyta</taxon>
        <taxon>Magnoliopsida</taxon>
        <taxon>Liliopsida</taxon>
        <taxon>Poales</taxon>
        <taxon>Poaceae</taxon>
        <taxon>PACMAD clade</taxon>
        <taxon>Arundinoideae</taxon>
        <taxon>Arundineae</taxon>
        <taxon>Arundo</taxon>
    </lineage>
</organism>